<evidence type="ECO:0000256" key="5">
    <source>
        <dbReference type="ARBA" id="ARBA00022679"/>
    </source>
</evidence>
<evidence type="ECO:0000256" key="9">
    <source>
        <dbReference type="ARBA" id="ARBA00023136"/>
    </source>
</evidence>
<dbReference type="Proteomes" id="UP000001645">
    <property type="component" value="Chromosome 19"/>
</dbReference>
<evidence type="ECO:0000259" key="14">
    <source>
        <dbReference type="Pfam" id="PF00852"/>
    </source>
</evidence>
<evidence type="ECO:0000256" key="2">
    <source>
        <dbReference type="ARBA" id="ARBA00004922"/>
    </source>
</evidence>
<feature type="compositionally biased region" description="Polar residues" evidence="13">
    <location>
        <begin position="164"/>
        <end position="173"/>
    </location>
</feature>
<dbReference type="InterPro" id="IPR031481">
    <property type="entry name" value="Glyco_tran_10_N"/>
</dbReference>
<comment type="catalytic activity">
    <reaction evidence="11">
        <text>an N-acetyl-alpha-neuraminyl-(2-&gt;3)-beta-D-galactosyl-(1-&gt;4)-N-acetyl-beta-D-glucosaminyl derivative + GDP-beta-L-fucose = an alpha-Neu5Ac-(2-&gt;3)-beta-D-Gal-(1-&gt;4)-[alpha-L-Fuc-(1-&gt;3)]-beta-D-GlcNAc derivative + GDP + H(+)</text>
        <dbReference type="Rhea" id="RHEA:56076"/>
        <dbReference type="ChEBI" id="CHEBI:15378"/>
        <dbReference type="ChEBI" id="CHEBI:57273"/>
        <dbReference type="ChEBI" id="CHEBI:58189"/>
        <dbReference type="ChEBI" id="CHEBI:136545"/>
        <dbReference type="ChEBI" id="CHEBI:139509"/>
    </reaction>
    <physiologicalReaction direction="left-to-right" evidence="11">
        <dbReference type="Rhea" id="RHEA:56077"/>
    </physiologicalReaction>
</comment>
<comment type="pathway">
    <text evidence="2">Protein modification; protein glycosylation.</text>
</comment>
<dbReference type="GO" id="GO:0046920">
    <property type="term" value="F:alpha-(1-&gt;3)-fucosyltransferase activity"/>
    <property type="evidence" value="ECO:0007669"/>
    <property type="project" value="TreeGrafter"/>
</dbReference>
<sequence>MGTLCKPQTRGRYKGKLQLIVGLASSRWERCSTEGRYSLLLVSKPTHQKPLRRMKPYKGSNGSSAKIPQSHHHAKEPRGSGRVVGRTPRDKELWGWGLLGCQHAAWGSRIPSGTGTHLAMGIHPSKVDITTHSAQGKCSESSDTRKDPPERQLHSKTTEKRKSLSTSGQSQQLPVAPDSRHLPWLHRPTPCRGPFHGSCQQTPGTMSRALLLLRWLWGRPSAKAAVTAGLLVIVLWNLKCFIRSSNSSDEALKHTKVLTVLVWEWPSRQVPDFSGDVCYEQYGIAGCRLSTERWLLSQADVVVFLHTTLPHGRDKLPQDRPHGQGWVWVSLESPTNTRALAGWNQTFNWVMTYRRDSDIFMPYGKLVPNRSATVSIPTKTNLVSWVISNYHRTQKRAEVYKNLSKYLHVNIYGKAAKKPLCKDCLLPMTSKSKFYLAFENSIHQDYITEKLWRNSLLAGTVPVVLGPPRANYEQFIPADSFIHVDDFSSLEDLATFLKTMNSSRYQQFFAWQKRYSVKLYADWRERICTICAVYPHLSQGHLYPDLQSWFNT</sequence>
<evidence type="ECO:0000256" key="11">
    <source>
        <dbReference type="ARBA" id="ARBA00036481"/>
    </source>
</evidence>
<dbReference type="InterPro" id="IPR055270">
    <property type="entry name" value="Glyco_tran_10_C"/>
</dbReference>
<keyword evidence="8" id="KW-1133">Transmembrane helix</keyword>
<dbReference type="EC" id="2.4.1.-" evidence="12"/>
<dbReference type="AlphaFoldDB" id="G1MR16"/>
<dbReference type="GeneTree" id="ENSGT00940000161618"/>
<dbReference type="OrthoDB" id="427096at2759"/>
<dbReference type="UniPathway" id="UPA00378"/>
<keyword evidence="10" id="KW-0325">Glycoprotein</keyword>
<reference evidence="16" key="3">
    <citation type="submission" date="2025-09" db="UniProtKB">
        <authorList>
            <consortium name="Ensembl"/>
        </authorList>
    </citation>
    <scope>IDENTIFICATION</scope>
</reference>
<organism evidence="16 17">
    <name type="scientific">Meleagris gallopavo</name>
    <name type="common">Wild turkey</name>
    <dbReference type="NCBI Taxonomy" id="9103"/>
    <lineage>
        <taxon>Eukaryota</taxon>
        <taxon>Metazoa</taxon>
        <taxon>Chordata</taxon>
        <taxon>Craniata</taxon>
        <taxon>Vertebrata</taxon>
        <taxon>Euteleostomi</taxon>
        <taxon>Archelosauria</taxon>
        <taxon>Archosauria</taxon>
        <taxon>Dinosauria</taxon>
        <taxon>Saurischia</taxon>
        <taxon>Theropoda</taxon>
        <taxon>Coelurosauria</taxon>
        <taxon>Aves</taxon>
        <taxon>Neognathae</taxon>
        <taxon>Galloanserae</taxon>
        <taxon>Galliformes</taxon>
        <taxon>Phasianidae</taxon>
        <taxon>Meleagridinae</taxon>
        <taxon>Meleagris</taxon>
    </lineage>
</organism>
<dbReference type="InterPro" id="IPR001503">
    <property type="entry name" value="Glyco_trans_10"/>
</dbReference>
<feature type="compositionally biased region" description="Basic and acidic residues" evidence="13">
    <location>
        <begin position="140"/>
        <end position="162"/>
    </location>
</feature>
<dbReference type="Bgee" id="ENSMGAG00000001168">
    <property type="expression patterns" value="Expressed in spleen and 9 other cell types or tissues"/>
</dbReference>
<feature type="region of interest" description="Disordered" evidence="13">
    <location>
        <begin position="51"/>
        <end position="87"/>
    </location>
</feature>
<dbReference type="GeneID" id="100542759"/>
<dbReference type="CTD" id="2529"/>
<dbReference type="KEGG" id="mgp:100542759"/>
<dbReference type="HOGENOM" id="CLU_032075_4_1_1"/>
<dbReference type="InParanoid" id="G1MR16"/>
<evidence type="ECO:0000259" key="15">
    <source>
        <dbReference type="Pfam" id="PF17039"/>
    </source>
</evidence>
<proteinExistence type="inferred from homology"/>
<evidence type="ECO:0000256" key="3">
    <source>
        <dbReference type="ARBA" id="ARBA00008919"/>
    </source>
</evidence>
<dbReference type="Pfam" id="PF00852">
    <property type="entry name" value="Glyco_transf_10"/>
    <property type="match status" value="1"/>
</dbReference>
<comment type="similarity">
    <text evidence="3 12">Belongs to the glycosyltransferase 10 family.</text>
</comment>
<dbReference type="Gene3D" id="3.40.50.11660">
    <property type="entry name" value="Glycosyl transferase family 10, C-terminal domain"/>
    <property type="match status" value="1"/>
</dbReference>
<evidence type="ECO:0000313" key="16">
    <source>
        <dbReference type="Ensembl" id="ENSMGAP00000000567.3"/>
    </source>
</evidence>
<keyword evidence="4 12" id="KW-0328">Glycosyltransferase</keyword>
<keyword evidence="7" id="KW-0735">Signal-anchor</keyword>
<feature type="domain" description="Fucosyltransferase C-terminal" evidence="14">
    <location>
        <begin position="377"/>
        <end position="549"/>
    </location>
</feature>
<protein>
    <recommendedName>
        <fullName evidence="12">Fucosyltransferase</fullName>
        <ecNumber evidence="12">2.4.1.-</ecNumber>
    </recommendedName>
</protein>
<evidence type="ECO:0000256" key="8">
    <source>
        <dbReference type="ARBA" id="ARBA00022989"/>
    </source>
</evidence>
<reference evidence="16 17" key="1">
    <citation type="journal article" date="2010" name="PLoS Biol.">
        <title>Multi-platform next-generation sequencing of the domestic turkey (Meleagris gallopavo): genome assembly and analysis.</title>
        <authorList>
            <person name="Dalloul R.A."/>
            <person name="Long J.A."/>
            <person name="Zimin A.V."/>
            <person name="Aslam L."/>
            <person name="Beal K."/>
            <person name="Blomberg L.A."/>
            <person name="Bouffard P."/>
            <person name="Burt D.W."/>
            <person name="Crasta O."/>
            <person name="Crooijmans R.P."/>
            <person name="Cooper K."/>
            <person name="Coulombe R.A."/>
            <person name="De S."/>
            <person name="Delany M.E."/>
            <person name="Dodgson J.B."/>
            <person name="Dong J.J."/>
            <person name="Evans C."/>
            <person name="Frederickson K.M."/>
            <person name="Flicek P."/>
            <person name="Florea L."/>
            <person name="Folkerts O."/>
            <person name="Groenen M.A."/>
            <person name="Harkins T.T."/>
            <person name="Herrero J."/>
            <person name="Hoffmann S."/>
            <person name="Megens H.J."/>
            <person name="Jiang A."/>
            <person name="de Jong P."/>
            <person name="Kaiser P."/>
            <person name="Kim H."/>
            <person name="Kim K.W."/>
            <person name="Kim S."/>
            <person name="Langenberger D."/>
            <person name="Lee M.K."/>
            <person name="Lee T."/>
            <person name="Mane S."/>
            <person name="Marcais G."/>
            <person name="Marz M."/>
            <person name="McElroy A.P."/>
            <person name="Modise T."/>
            <person name="Nefedov M."/>
            <person name="Notredame C."/>
            <person name="Paton I.R."/>
            <person name="Payne W.S."/>
            <person name="Pertea G."/>
            <person name="Prickett D."/>
            <person name="Puiu D."/>
            <person name="Qioa D."/>
            <person name="Raineri E."/>
            <person name="Ruffier M."/>
            <person name="Salzberg S.L."/>
            <person name="Schatz M.C."/>
            <person name="Scheuring C."/>
            <person name="Schmidt C.J."/>
            <person name="Schroeder S."/>
            <person name="Searle S.M."/>
            <person name="Smith E.J."/>
            <person name="Smith J."/>
            <person name="Sonstegard T.S."/>
            <person name="Stadler P.F."/>
            <person name="Tafer H."/>
            <person name="Tu Z.J."/>
            <person name="Van Tassell C.P."/>
            <person name="Vilella A.J."/>
            <person name="Williams K.P."/>
            <person name="Yorke J.A."/>
            <person name="Zhang L."/>
            <person name="Zhang H.B."/>
            <person name="Zhang X."/>
            <person name="Zhang Y."/>
            <person name="Reed K.M."/>
        </authorList>
    </citation>
    <scope>NUCLEOTIDE SEQUENCE [LARGE SCALE GENOMIC DNA]</scope>
</reference>
<keyword evidence="6 12" id="KW-0812">Transmembrane</keyword>
<feature type="domain" description="Fucosyltransferase N-terminal" evidence="15">
    <location>
        <begin position="258"/>
        <end position="364"/>
    </location>
</feature>
<dbReference type="Ensembl" id="ENSMGAT00000001209.3">
    <property type="protein sequence ID" value="ENSMGAP00000000567.3"/>
    <property type="gene ID" value="ENSMGAG00000001168.3"/>
</dbReference>
<keyword evidence="5 12" id="KW-0808">Transferase</keyword>
<keyword evidence="17" id="KW-1185">Reference proteome</keyword>
<evidence type="ECO:0000256" key="4">
    <source>
        <dbReference type="ARBA" id="ARBA00022676"/>
    </source>
</evidence>
<dbReference type="InterPro" id="IPR038577">
    <property type="entry name" value="GT10-like_C_sf"/>
</dbReference>
<feature type="region of interest" description="Disordered" evidence="13">
    <location>
        <begin position="131"/>
        <end position="183"/>
    </location>
</feature>
<accession>G1MR16</accession>
<evidence type="ECO:0000256" key="6">
    <source>
        <dbReference type="ARBA" id="ARBA00022692"/>
    </source>
</evidence>
<dbReference type="PANTHER" id="PTHR11929:SF12">
    <property type="entry name" value="ALPHA-(1,3)-FUCOSYLTRANSFERASE 7"/>
    <property type="match status" value="1"/>
</dbReference>
<dbReference type="FunFam" id="3.40.50.11660:FF:000001">
    <property type="entry name" value="alpha-(1,3)-fucosyltransferase 9"/>
    <property type="match status" value="1"/>
</dbReference>
<evidence type="ECO:0000256" key="1">
    <source>
        <dbReference type="ARBA" id="ARBA00004167"/>
    </source>
</evidence>
<dbReference type="PANTHER" id="PTHR11929">
    <property type="entry name" value="ALPHA- 1,3 -FUCOSYLTRANSFERASE"/>
    <property type="match status" value="1"/>
</dbReference>
<gene>
    <name evidence="16" type="primary">FUT7</name>
</gene>
<name>G1MR16_MELGA</name>
<comment type="subcellular location">
    <subcellularLocation>
        <location evidence="12">Golgi apparatus</location>
        <location evidence="12">Golgi stack membrane</location>
        <topology evidence="12">Single-pass type II membrane protein</topology>
    </subcellularLocation>
    <subcellularLocation>
        <location evidence="1">Membrane</location>
        <topology evidence="1">Single-pass membrane protein</topology>
    </subcellularLocation>
</comment>
<evidence type="ECO:0000256" key="10">
    <source>
        <dbReference type="ARBA" id="ARBA00023180"/>
    </source>
</evidence>
<evidence type="ECO:0000313" key="17">
    <source>
        <dbReference type="Proteomes" id="UP000001645"/>
    </source>
</evidence>
<dbReference type="SUPFAM" id="SSF53756">
    <property type="entry name" value="UDP-Glycosyltransferase/glycogen phosphorylase"/>
    <property type="match status" value="1"/>
</dbReference>
<keyword evidence="12" id="KW-0333">Golgi apparatus</keyword>
<evidence type="ECO:0000256" key="12">
    <source>
        <dbReference type="RuleBase" id="RU003832"/>
    </source>
</evidence>
<keyword evidence="9" id="KW-0472">Membrane</keyword>
<reference evidence="16" key="2">
    <citation type="submission" date="2025-08" db="UniProtKB">
        <authorList>
            <consortium name="Ensembl"/>
        </authorList>
    </citation>
    <scope>IDENTIFICATION</scope>
</reference>
<dbReference type="Pfam" id="PF17039">
    <property type="entry name" value="Glyco_tran_10_N"/>
    <property type="match status" value="1"/>
</dbReference>
<evidence type="ECO:0000256" key="7">
    <source>
        <dbReference type="ARBA" id="ARBA00022968"/>
    </source>
</evidence>
<evidence type="ECO:0000256" key="13">
    <source>
        <dbReference type="SAM" id="MobiDB-lite"/>
    </source>
</evidence>
<dbReference type="FunCoup" id="G1MR16">
    <property type="interactions" value="9"/>
</dbReference>
<dbReference type="RefSeq" id="XP_010718977.1">
    <property type="nucleotide sequence ID" value="XM_010720675.3"/>
</dbReference>
<dbReference type="GO" id="GO:0032580">
    <property type="term" value="C:Golgi cisterna membrane"/>
    <property type="evidence" value="ECO:0007669"/>
    <property type="project" value="UniProtKB-SubCell"/>
</dbReference>